<reference evidence="1" key="1">
    <citation type="submission" date="2018-12" db="EMBL/GenBank/DDBJ databases">
        <authorList>
            <person name="Jadhav K."/>
            <person name="Kushwaha B."/>
            <person name="Jadhav I."/>
        </authorList>
    </citation>
    <scope>NUCLEOTIDE SEQUENCE [LARGE SCALE GENOMIC DNA]</scope>
    <source>
        <strain evidence="1">SBS 10</strain>
    </source>
</reference>
<dbReference type="EMBL" id="RXHI01000027">
    <property type="protein sequence ID" value="RUA22001.1"/>
    <property type="molecule type" value="Genomic_DNA"/>
</dbReference>
<accession>A0A3S0QRB1</accession>
<evidence type="ECO:0000313" key="1">
    <source>
        <dbReference type="EMBL" id="RUA22001.1"/>
    </source>
</evidence>
<sequence length="101" mass="11515">MKTICEIALFDRRLLAGLSETALNLFSFGGNCSLFENIWRCCPWYASPFAEPSWDPWQRYYGKSVHCCFSVCCRLSFVNAVYGSLYPDRGAHGVWRSIPSS</sequence>
<protein>
    <submittedName>
        <fullName evidence="1">Uncharacterized protein</fullName>
    </submittedName>
</protein>
<dbReference type="AlphaFoldDB" id="A0A3S0QRB1"/>
<gene>
    <name evidence="1" type="ORF">DSL92_08375</name>
</gene>
<proteinExistence type="predicted"/>
<name>A0A3S0QRB1_9GAMM</name>
<comment type="caution">
    <text evidence="1">The sequence shown here is derived from an EMBL/GenBank/DDBJ whole genome shotgun (WGS) entry which is preliminary data.</text>
</comment>
<organism evidence="1">
    <name type="scientific">Billgrantia gudaonensis</name>
    <dbReference type="NCBI Taxonomy" id="376427"/>
    <lineage>
        <taxon>Bacteria</taxon>
        <taxon>Pseudomonadati</taxon>
        <taxon>Pseudomonadota</taxon>
        <taxon>Gammaproteobacteria</taxon>
        <taxon>Oceanospirillales</taxon>
        <taxon>Halomonadaceae</taxon>
        <taxon>Billgrantia</taxon>
    </lineage>
</organism>